<dbReference type="GO" id="GO:0140359">
    <property type="term" value="F:ABC-type transporter activity"/>
    <property type="evidence" value="ECO:0007669"/>
    <property type="project" value="InterPro"/>
</dbReference>
<accession>A0A9C7CZB6</accession>
<evidence type="ECO:0000259" key="10">
    <source>
        <dbReference type="PROSITE" id="PS51012"/>
    </source>
</evidence>
<evidence type="ECO:0000256" key="5">
    <source>
        <dbReference type="ARBA" id="ARBA00022519"/>
    </source>
</evidence>
<gene>
    <name evidence="11" type="primary">xapG</name>
    <name evidence="11" type="ORF">PKF023_03350</name>
</gene>
<evidence type="ECO:0000256" key="8">
    <source>
        <dbReference type="ARBA" id="ARBA00023136"/>
    </source>
</evidence>
<dbReference type="InterPro" id="IPR013525">
    <property type="entry name" value="ABC2_TM"/>
</dbReference>
<keyword evidence="4 9" id="KW-1003">Cell membrane</keyword>
<evidence type="ECO:0000256" key="3">
    <source>
        <dbReference type="ARBA" id="ARBA00022448"/>
    </source>
</evidence>
<feature type="transmembrane region" description="Helical" evidence="9">
    <location>
        <begin position="193"/>
        <end position="210"/>
    </location>
</feature>
<feature type="transmembrane region" description="Helical" evidence="9">
    <location>
        <begin position="124"/>
        <end position="152"/>
    </location>
</feature>
<dbReference type="Pfam" id="PF01061">
    <property type="entry name" value="ABC2_membrane"/>
    <property type="match status" value="1"/>
</dbReference>
<evidence type="ECO:0000256" key="7">
    <source>
        <dbReference type="ARBA" id="ARBA00022989"/>
    </source>
</evidence>
<dbReference type="GO" id="GO:0015920">
    <property type="term" value="P:lipopolysaccharide transport"/>
    <property type="evidence" value="ECO:0007669"/>
    <property type="project" value="TreeGrafter"/>
</dbReference>
<evidence type="ECO:0000256" key="2">
    <source>
        <dbReference type="ARBA" id="ARBA00007783"/>
    </source>
</evidence>
<dbReference type="RefSeq" id="WP_281742906.1">
    <property type="nucleotide sequence ID" value="NZ_AP026973.1"/>
</dbReference>
<dbReference type="PANTHER" id="PTHR30413">
    <property type="entry name" value="INNER MEMBRANE TRANSPORT PERMEASE"/>
    <property type="match status" value="1"/>
</dbReference>
<dbReference type="PANTHER" id="PTHR30413:SF8">
    <property type="entry name" value="TRANSPORT PERMEASE PROTEIN"/>
    <property type="match status" value="1"/>
</dbReference>
<feature type="transmembrane region" description="Helical" evidence="9">
    <location>
        <begin position="246"/>
        <end position="266"/>
    </location>
</feature>
<dbReference type="Proteomes" id="UP001211097">
    <property type="component" value="Chromosome"/>
</dbReference>
<keyword evidence="6 9" id="KW-0812">Transmembrane</keyword>
<feature type="transmembrane region" description="Helical" evidence="9">
    <location>
        <begin position="158"/>
        <end position="181"/>
    </location>
</feature>
<protein>
    <recommendedName>
        <fullName evidence="9">Transport permease protein</fullName>
    </recommendedName>
</protein>
<keyword evidence="8 9" id="KW-0472">Membrane</keyword>
<dbReference type="AlphaFoldDB" id="A0A9C7CZB6"/>
<comment type="subcellular location">
    <subcellularLocation>
        <location evidence="1 9">Cell inner membrane</location>
        <topology evidence="1 9">Multi-pass membrane protein</topology>
    </subcellularLocation>
</comment>
<reference evidence="11" key="1">
    <citation type="submission" date="2022-11" db="EMBL/GenBank/DDBJ databases">
        <title>Complete Genome Sequences of three Polynucleobacter sp. Subcluster PnecC Strains KF022, KF023, and KF032 Isolated from a Shallow Eutrophic Lake in Japan.</title>
        <authorList>
            <person name="Ogata Y."/>
            <person name="Watanabe K."/>
            <person name="Takemine S."/>
            <person name="Shindo C."/>
            <person name="Kurokawa R."/>
            <person name="Suda W."/>
        </authorList>
    </citation>
    <scope>NUCLEOTIDE SEQUENCE</scope>
    <source>
        <strain evidence="11">KF023</strain>
    </source>
</reference>
<keyword evidence="3 9" id="KW-0813">Transport</keyword>
<keyword evidence="7 9" id="KW-1133">Transmembrane helix</keyword>
<evidence type="ECO:0000256" key="1">
    <source>
        <dbReference type="ARBA" id="ARBA00004429"/>
    </source>
</evidence>
<feature type="domain" description="ABC transmembrane type-2" evidence="10">
    <location>
        <begin position="50"/>
        <end position="272"/>
    </location>
</feature>
<evidence type="ECO:0000256" key="9">
    <source>
        <dbReference type="RuleBase" id="RU361157"/>
    </source>
</evidence>
<comment type="similarity">
    <text evidence="2 9">Belongs to the ABC-2 integral membrane protein family.</text>
</comment>
<name>A0A9C7CZB6_9BURK</name>
<dbReference type="InterPro" id="IPR047817">
    <property type="entry name" value="ABC2_TM_bact-type"/>
</dbReference>
<feature type="transmembrane region" description="Helical" evidence="9">
    <location>
        <begin position="49"/>
        <end position="70"/>
    </location>
</feature>
<proteinExistence type="inferred from homology"/>
<dbReference type="KEGG" id="pyt:PKF023_03350"/>
<sequence length="280" mass="31785">MNKKIASYEPLIIEAGLAERNYWVDIWKYRELFFVLAWRDIVVRYKQTFIGLAWAIIQPLSTMLVFVVIFGRMAKFPSDGNIPYAILVFVGLLPWQLFSTALIGASGSLIGNANLINKVYFPRLIVPAAAVVVALVDFLINFIILVVLMVWYQILPGWQILTLPLFVVMALLATLGPGLLITALNVKFRDFRYIIPFIVQFGLYVSPVGFSSSVVPDSWRLIYSINPVVSVIDGFRWAILGGQAQLYMPGFLLGWCVILFFLFLGLRQFRKMERSFADLI</sequence>
<evidence type="ECO:0000256" key="4">
    <source>
        <dbReference type="ARBA" id="ARBA00022475"/>
    </source>
</evidence>
<evidence type="ECO:0000313" key="11">
    <source>
        <dbReference type="EMBL" id="BDT76532.1"/>
    </source>
</evidence>
<dbReference type="PROSITE" id="PS51012">
    <property type="entry name" value="ABC_TM2"/>
    <property type="match status" value="1"/>
</dbReference>
<organism evidence="11">
    <name type="scientific">Polynucleobacter yangtzensis</name>
    <dbReference type="NCBI Taxonomy" id="1743159"/>
    <lineage>
        <taxon>Bacteria</taxon>
        <taxon>Pseudomonadati</taxon>
        <taxon>Pseudomonadota</taxon>
        <taxon>Betaproteobacteria</taxon>
        <taxon>Burkholderiales</taxon>
        <taxon>Burkholderiaceae</taxon>
        <taxon>Polynucleobacter</taxon>
    </lineage>
</organism>
<dbReference type="EMBL" id="AP026973">
    <property type="protein sequence ID" value="BDT76532.1"/>
    <property type="molecule type" value="Genomic_DNA"/>
</dbReference>
<evidence type="ECO:0000256" key="6">
    <source>
        <dbReference type="ARBA" id="ARBA00022692"/>
    </source>
</evidence>
<dbReference type="GO" id="GO:0005886">
    <property type="term" value="C:plasma membrane"/>
    <property type="evidence" value="ECO:0007669"/>
    <property type="project" value="UniProtKB-SubCell"/>
</dbReference>
<feature type="transmembrane region" description="Helical" evidence="9">
    <location>
        <begin position="82"/>
        <end position="103"/>
    </location>
</feature>
<keyword evidence="5" id="KW-0997">Cell inner membrane</keyword>